<dbReference type="Proteomes" id="UP000235145">
    <property type="component" value="Unassembled WGS sequence"/>
</dbReference>
<sequence length="158" mass="18285">MLASRWTGDAWCKAFTTNMSPKKDTEEGITWNNENTIKYCEVCIDYITKNGCGQLMTWREIEYLFTVKVGNQCIFKSWNPTIGKLHCSNEWWDTKLKEKPDAKKYRHKGVYPLLEEKWDHMFGDVVATGVGCVAPSLNPEFVNKSINDIDEIENENGY</sequence>
<protein>
    <recommendedName>
        <fullName evidence="3">Myb/SANT-like domain-containing protein</fullName>
    </recommendedName>
</protein>
<name>A0A9R1XK69_LACSA</name>
<gene>
    <name evidence="1" type="ORF">LSAT_V11C300144450</name>
</gene>
<evidence type="ECO:0000313" key="1">
    <source>
        <dbReference type="EMBL" id="KAJ0217780.1"/>
    </source>
</evidence>
<reference evidence="1 2" key="1">
    <citation type="journal article" date="2017" name="Nat. Commun.">
        <title>Genome assembly with in vitro proximity ligation data and whole-genome triplication in lettuce.</title>
        <authorList>
            <person name="Reyes-Chin-Wo S."/>
            <person name="Wang Z."/>
            <person name="Yang X."/>
            <person name="Kozik A."/>
            <person name="Arikit S."/>
            <person name="Song C."/>
            <person name="Xia L."/>
            <person name="Froenicke L."/>
            <person name="Lavelle D.O."/>
            <person name="Truco M.J."/>
            <person name="Xia R."/>
            <person name="Zhu S."/>
            <person name="Xu C."/>
            <person name="Xu H."/>
            <person name="Xu X."/>
            <person name="Cox K."/>
            <person name="Korf I."/>
            <person name="Meyers B.C."/>
            <person name="Michelmore R.W."/>
        </authorList>
    </citation>
    <scope>NUCLEOTIDE SEQUENCE [LARGE SCALE GENOMIC DNA]</scope>
    <source>
        <strain evidence="2">cv. Salinas</strain>
        <tissue evidence="1">Seedlings</tissue>
    </source>
</reference>
<accession>A0A9R1XK69</accession>
<dbReference type="EMBL" id="NBSK02000003">
    <property type="protein sequence ID" value="KAJ0217780.1"/>
    <property type="molecule type" value="Genomic_DNA"/>
</dbReference>
<evidence type="ECO:0008006" key="3">
    <source>
        <dbReference type="Google" id="ProtNLM"/>
    </source>
</evidence>
<organism evidence="1 2">
    <name type="scientific">Lactuca sativa</name>
    <name type="common">Garden lettuce</name>
    <dbReference type="NCBI Taxonomy" id="4236"/>
    <lineage>
        <taxon>Eukaryota</taxon>
        <taxon>Viridiplantae</taxon>
        <taxon>Streptophyta</taxon>
        <taxon>Embryophyta</taxon>
        <taxon>Tracheophyta</taxon>
        <taxon>Spermatophyta</taxon>
        <taxon>Magnoliopsida</taxon>
        <taxon>eudicotyledons</taxon>
        <taxon>Gunneridae</taxon>
        <taxon>Pentapetalae</taxon>
        <taxon>asterids</taxon>
        <taxon>campanulids</taxon>
        <taxon>Asterales</taxon>
        <taxon>Asteraceae</taxon>
        <taxon>Cichorioideae</taxon>
        <taxon>Cichorieae</taxon>
        <taxon>Lactucinae</taxon>
        <taxon>Lactuca</taxon>
    </lineage>
</organism>
<comment type="caution">
    <text evidence="1">The sequence shown here is derived from an EMBL/GenBank/DDBJ whole genome shotgun (WGS) entry which is preliminary data.</text>
</comment>
<dbReference type="PANTHER" id="PTHR31704">
    <property type="entry name" value="MYB/SANT-LIKE DNA-BINDING DOMAIN PROTEIN-RELATED"/>
    <property type="match status" value="1"/>
</dbReference>
<proteinExistence type="predicted"/>
<dbReference type="PANTHER" id="PTHR31704:SF55">
    <property type="entry name" value="MYB_SANT-LIKE DNA-BINDING DOMAIN PROTEIN"/>
    <property type="match status" value="1"/>
</dbReference>
<dbReference type="AlphaFoldDB" id="A0A9R1XK69"/>
<evidence type="ECO:0000313" key="2">
    <source>
        <dbReference type="Proteomes" id="UP000235145"/>
    </source>
</evidence>
<keyword evidence="2" id="KW-1185">Reference proteome</keyword>